<gene>
    <name evidence="1" type="ORF">SAMN05216355_10741</name>
</gene>
<proteinExistence type="predicted"/>
<accession>A0A1H0CJI6</accession>
<dbReference type="Proteomes" id="UP000198541">
    <property type="component" value="Unassembled WGS sequence"/>
</dbReference>
<organism evidence="1 2">
    <name type="scientific">Actinomyces ruminicola</name>
    <dbReference type="NCBI Taxonomy" id="332524"/>
    <lineage>
        <taxon>Bacteria</taxon>
        <taxon>Bacillati</taxon>
        <taxon>Actinomycetota</taxon>
        <taxon>Actinomycetes</taxon>
        <taxon>Actinomycetales</taxon>
        <taxon>Actinomycetaceae</taxon>
        <taxon>Actinomyces</taxon>
    </lineage>
</organism>
<dbReference type="RefSeq" id="WP_092535636.1">
    <property type="nucleotide sequence ID" value="NZ_FNIM01000007.1"/>
</dbReference>
<dbReference type="EMBL" id="FNIM01000007">
    <property type="protein sequence ID" value="SDN58020.1"/>
    <property type="molecule type" value="Genomic_DNA"/>
</dbReference>
<evidence type="ECO:0000313" key="1">
    <source>
        <dbReference type="EMBL" id="SDN58020.1"/>
    </source>
</evidence>
<sequence>MERSRVRLADIVAYQQQCAQERGDVLDAMTREATDLGLYDDTAADYTAALRRARRVRLP</sequence>
<keyword evidence="2" id="KW-1185">Reference proteome</keyword>
<dbReference type="AlphaFoldDB" id="A0A1H0CJI6"/>
<reference evidence="2" key="1">
    <citation type="submission" date="2016-10" db="EMBL/GenBank/DDBJ databases">
        <authorList>
            <person name="Varghese N."/>
            <person name="Submissions S."/>
        </authorList>
    </citation>
    <scope>NUCLEOTIDE SEQUENCE [LARGE SCALE GENOMIC DNA]</scope>
    <source>
        <strain evidence="2">DSM 27982</strain>
    </source>
</reference>
<name>A0A1H0CJI6_9ACTO</name>
<protein>
    <submittedName>
        <fullName evidence="1">Uncharacterized protein</fullName>
    </submittedName>
</protein>
<evidence type="ECO:0000313" key="2">
    <source>
        <dbReference type="Proteomes" id="UP000198541"/>
    </source>
</evidence>